<comment type="pathway">
    <text evidence="2">Bacterial outer membrane biogenesis; LPS core biosynthesis.</text>
</comment>
<dbReference type="EMBL" id="BAMX01000024">
    <property type="protein sequence ID" value="GAN66718.1"/>
    <property type="molecule type" value="Genomic_DNA"/>
</dbReference>
<evidence type="ECO:0000256" key="9">
    <source>
        <dbReference type="PIRSR" id="PIRSR639901-2"/>
    </source>
</evidence>
<name>A0A2Z5ZD47_9PROT</name>
<evidence type="ECO:0000259" key="10">
    <source>
        <dbReference type="Pfam" id="PF04028"/>
    </source>
</evidence>
<dbReference type="SUPFAM" id="SSF53756">
    <property type="entry name" value="UDP-Glycosyltransferase/glycogen phosphorylase"/>
    <property type="match status" value="1"/>
</dbReference>
<dbReference type="InterPro" id="IPR007507">
    <property type="entry name" value="Glycos_transf_N"/>
</dbReference>
<feature type="domain" description="DUF374" evidence="10">
    <location>
        <begin position="78"/>
        <end position="148"/>
    </location>
</feature>
<dbReference type="InterPro" id="IPR039901">
    <property type="entry name" value="Kdotransferase"/>
</dbReference>
<dbReference type="AlphaFoldDB" id="A0A2Z5ZD47"/>
<comment type="function">
    <text evidence="1">Involved in lipopolysaccharide (LPS) biosynthesis. Catalyzes the transfer of 3-deoxy-D-manno-octulosonate (Kdo) residue(s) from CMP-Kdo to lipid IV(A), the tetraacyldisaccharide-1,4'-bisphosphate precursor of lipid A.</text>
</comment>
<comment type="catalytic activity">
    <reaction evidence="7">
        <text>lipid IVA (E. coli) + CMP-3-deoxy-beta-D-manno-octulosonate = alpha-Kdo-(2-&gt;6)-lipid IVA (E. coli) + CMP + H(+)</text>
        <dbReference type="Rhea" id="RHEA:28066"/>
        <dbReference type="ChEBI" id="CHEBI:15378"/>
        <dbReference type="ChEBI" id="CHEBI:58603"/>
        <dbReference type="ChEBI" id="CHEBI:60364"/>
        <dbReference type="ChEBI" id="CHEBI:60377"/>
        <dbReference type="ChEBI" id="CHEBI:85987"/>
        <dbReference type="EC" id="2.4.99.12"/>
    </reaction>
</comment>
<keyword evidence="14" id="KW-1185">Reference proteome</keyword>
<dbReference type="RefSeq" id="WP_048841749.1">
    <property type="nucleotide sequence ID" value="NZ_BAMX01000024.1"/>
</dbReference>
<dbReference type="GeneID" id="76204859"/>
<evidence type="ECO:0000256" key="6">
    <source>
        <dbReference type="ARBA" id="ARBA00031445"/>
    </source>
</evidence>
<evidence type="ECO:0000256" key="5">
    <source>
        <dbReference type="ARBA" id="ARBA00022679"/>
    </source>
</evidence>
<evidence type="ECO:0000313" key="14">
    <source>
        <dbReference type="Proteomes" id="UP000032670"/>
    </source>
</evidence>
<reference evidence="12 15" key="2">
    <citation type="submission" date="2018-02" db="EMBL/GenBank/DDBJ databases">
        <title>Acetobacter orientalis genome.</title>
        <authorList>
            <person name="Nakashima N."/>
            <person name="Tamura T."/>
        </authorList>
    </citation>
    <scope>NUCLEOTIDE SEQUENCE [LARGE SCALE GENOMIC DNA]</scope>
    <source>
        <strain evidence="12 15">FAN1</strain>
    </source>
</reference>
<organism evidence="12 15">
    <name type="scientific">Acetobacter orientalis</name>
    <dbReference type="NCBI Taxonomy" id="146474"/>
    <lineage>
        <taxon>Bacteria</taxon>
        <taxon>Pseudomonadati</taxon>
        <taxon>Pseudomonadota</taxon>
        <taxon>Alphaproteobacteria</taxon>
        <taxon>Acetobacterales</taxon>
        <taxon>Acetobacteraceae</taxon>
        <taxon>Acetobacter</taxon>
    </lineage>
</organism>
<evidence type="ECO:0000256" key="7">
    <source>
        <dbReference type="ARBA" id="ARBA00049183"/>
    </source>
</evidence>
<gene>
    <name evidence="13" type="ORF">Abor_024_162</name>
    <name evidence="12" type="ORF">AcetOrient_orf00371</name>
</gene>
<protein>
    <recommendedName>
        <fullName evidence="4">3-deoxy-D-manno-octulosonic acid transferase</fullName>
        <ecNumber evidence="3">2.4.99.12</ecNumber>
    </recommendedName>
    <alternativeName>
        <fullName evidence="6">Lipid IV(A) 3-deoxy-D-manno-octulosonic acid transferase</fullName>
    </alternativeName>
</protein>
<dbReference type="PANTHER" id="PTHR42755:SF1">
    <property type="entry name" value="3-DEOXY-D-MANNO-OCTULOSONIC ACID TRANSFERASE, MITOCHONDRIAL-RELATED"/>
    <property type="match status" value="1"/>
</dbReference>
<feature type="site" description="Transition state stabilizer" evidence="9">
    <location>
        <position position="460"/>
    </location>
</feature>
<evidence type="ECO:0000256" key="3">
    <source>
        <dbReference type="ARBA" id="ARBA00012621"/>
    </source>
</evidence>
<keyword evidence="5 12" id="KW-0808">Transferase</keyword>
<dbReference type="KEGG" id="aot:AcetOri_orf00371"/>
<dbReference type="CDD" id="cd07983">
    <property type="entry name" value="LPLAT_DUF374-like"/>
    <property type="match status" value="1"/>
</dbReference>
<feature type="active site" description="Proton acceptor" evidence="8">
    <location>
        <position position="308"/>
    </location>
</feature>
<evidence type="ECO:0000313" key="13">
    <source>
        <dbReference type="EMBL" id="GAN66718.1"/>
    </source>
</evidence>
<dbReference type="PANTHER" id="PTHR42755">
    <property type="entry name" value="3-DEOXY-MANNO-OCTULOSONATE CYTIDYLYLTRANSFERASE"/>
    <property type="match status" value="1"/>
</dbReference>
<dbReference type="Proteomes" id="UP000270034">
    <property type="component" value="Chromosome"/>
</dbReference>
<dbReference type="Gene3D" id="3.40.50.11720">
    <property type="entry name" value="3-Deoxy-D-manno-octulosonic-acid transferase, N-terminal domain"/>
    <property type="match status" value="1"/>
</dbReference>
<evidence type="ECO:0000256" key="1">
    <source>
        <dbReference type="ARBA" id="ARBA00003394"/>
    </source>
</evidence>
<dbReference type="UniPathway" id="UPA00958"/>
<proteinExistence type="predicted"/>
<dbReference type="GO" id="GO:0009245">
    <property type="term" value="P:lipid A biosynthetic process"/>
    <property type="evidence" value="ECO:0007669"/>
    <property type="project" value="TreeGrafter"/>
</dbReference>
<evidence type="ECO:0000256" key="8">
    <source>
        <dbReference type="PIRSR" id="PIRSR639901-1"/>
    </source>
</evidence>
<dbReference type="InterPro" id="IPR007172">
    <property type="entry name" value="DUF374"/>
</dbReference>
<dbReference type="Proteomes" id="UP000032670">
    <property type="component" value="Unassembled WGS sequence"/>
</dbReference>
<feature type="site" description="Transition state stabilizer" evidence="9">
    <location>
        <position position="383"/>
    </location>
</feature>
<accession>A0A0D6NM87</accession>
<evidence type="ECO:0000259" key="11">
    <source>
        <dbReference type="Pfam" id="PF04413"/>
    </source>
</evidence>
<feature type="domain" description="3-deoxy-D-manno-octulosonic-acid transferase N-terminal" evidence="11">
    <location>
        <begin position="281"/>
        <end position="461"/>
    </location>
</feature>
<evidence type="ECO:0000313" key="15">
    <source>
        <dbReference type="Proteomes" id="UP000270034"/>
    </source>
</evidence>
<sequence>MVQQRSQQKQTLLGATGVAVLRAYLAFTLRTTRWTVSISPEAMPFLIGQDGKTALVAFWHEILPLSPALWWWAEPQNPRLRLSVLISRNRDGRMIADIVAPWRIWSIAGSSDNKGKSKGGASAFRRMRALLNRGQIVAITPDGPRGPRRVVQQGAVSLAGMTGLPVVPIGGSCSGIRVKTWDRMLLPLPFGKGHLVCGSPLTLVRHATGEAARLESALNEQMMQAEQNTQRSPAYQRTKGFLLPLDIMPSRLWYGLATLLAPVLPFLLRWRQKRGKELPTRVREKMGFASLRRPQGKLLWFHAASVGEVLSLLPLVENCLAHCPACCVLLTTGTVTAAALVKERVQQSVFAAKIGHQFLPFDVPRWGTRFLNHWRPDAVVFTESDLWPNLIGLCHKRAIPLALVNGRMSDHSFKAWQKIPKVAQRMLERFAWIAPRSDHDAAHFVQLSGGCSVGPVGDIKTLAQPLPVDWGQLAKVRDKIGERPVFLAASTHNGEEAELVEAVALLRRRHPTLLTVIVPRHPERGAGLLALFEYAPRRSCGQWPSAQDPVWVCDTLGELGLFYRLAQCAFIGNSLQTIQTSGGGHNPFEPARLKCPVATGPRIQNFSQAFEQLGAGIVKVNTAQQLAAWVSDMLSKPEKAEQQAECAYQKLEQQSELLETLTQKIVALLVA</sequence>
<evidence type="ECO:0000256" key="2">
    <source>
        <dbReference type="ARBA" id="ARBA00004713"/>
    </source>
</evidence>
<accession>A0A2Z5ZD47</accession>
<dbReference type="GO" id="GO:0009244">
    <property type="term" value="P:lipopolysaccharide core region biosynthetic process"/>
    <property type="evidence" value="ECO:0007669"/>
    <property type="project" value="UniProtKB-UniPathway"/>
</dbReference>
<dbReference type="GO" id="GO:0043842">
    <property type="term" value="F:Kdo transferase activity"/>
    <property type="evidence" value="ECO:0007669"/>
    <property type="project" value="UniProtKB-EC"/>
</dbReference>
<dbReference type="EMBL" id="AP018515">
    <property type="protein sequence ID" value="BBC78594.1"/>
    <property type="molecule type" value="Genomic_DNA"/>
</dbReference>
<reference evidence="13 14" key="1">
    <citation type="submission" date="2012-11" db="EMBL/GenBank/DDBJ databases">
        <title>Whole genome sequence of Acetobacter orientalis 21F-2.</title>
        <authorList>
            <person name="Azuma Y."/>
            <person name="Higashiura N."/>
            <person name="Hirakawa H."/>
            <person name="Matsushita K."/>
        </authorList>
    </citation>
    <scope>NUCLEOTIDE SEQUENCE [LARGE SCALE GENOMIC DNA]</scope>
    <source>
        <strain evidence="13 14">21F-2</strain>
    </source>
</reference>
<dbReference type="GO" id="GO:0005886">
    <property type="term" value="C:plasma membrane"/>
    <property type="evidence" value="ECO:0007669"/>
    <property type="project" value="TreeGrafter"/>
</dbReference>
<dbReference type="InterPro" id="IPR038107">
    <property type="entry name" value="Glycos_transf_N_sf"/>
</dbReference>
<dbReference type="Gene3D" id="3.40.50.2000">
    <property type="entry name" value="Glycogen Phosphorylase B"/>
    <property type="match status" value="1"/>
</dbReference>
<dbReference type="EC" id="2.4.99.12" evidence="3"/>
<dbReference type="Pfam" id="PF04028">
    <property type="entry name" value="DUF374"/>
    <property type="match status" value="1"/>
</dbReference>
<evidence type="ECO:0000256" key="4">
    <source>
        <dbReference type="ARBA" id="ARBA00019077"/>
    </source>
</evidence>
<dbReference type="Pfam" id="PF04413">
    <property type="entry name" value="Glycos_transf_N"/>
    <property type="match status" value="1"/>
</dbReference>
<dbReference type="STRING" id="1231341.Abor_024_162"/>
<evidence type="ECO:0000313" key="12">
    <source>
        <dbReference type="EMBL" id="BBC78594.1"/>
    </source>
</evidence>